<keyword evidence="5" id="KW-1185">Reference proteome</keyword>
<keyword evidence="1" id="KW-0547">Nucleotide-binding</keyword>
<feature type="domain" description="AAA" evidence="3">
    <location>
        <begin position="167"/>
        <end position="330"/>
    </location>
</feature>
<evidence type="ECO:0000256" key="2">
    <source>
        <dbReference type="ARBA" id="ARBA00022840"/>
    </source>
</evidence>
<comment type="caution">
    <text evidence="4">The sequence shown here is derived from an EMBL/GenBank/DDBJ whole genome shotgun (WGS) entry which is preliminary data.</text>
</comment>
<dbReference type="EMBL" id="JAAAMJ010000002">
    <property type="protein sequence ID" value="NDV86249.1"/>
    <property type="molecule type" value="Genomic_DNA"/>
</dbReference>
<evidence type="ECO:0000259" key="3">
    <source>
        <dbReference type="Pfam" id="PF13614"/>
    </source>
</evidence>
<reference evidence="4 5" key="1">
    <citation type="submission" date="2020-01" db="EMBL/GenBank/DDBJ databases">
        <title>Genomes of bacteria type strains.</title>
        <authorList>
            <person name="Chen J."/>
            <person name="Zhu S."/>
            <person name="Chen J."/>
        </authorList>
    </citation>
    <scope>NUCLEOTIDE SEQUENCE [LARGE SCALE GENOMIC DNA]</scope>
    <source>
        <strain evidence="4 5">KCTC 52919</strain>
    </source>
</reference>
<evidence type="ECO:0000256" key="1">
    <source>
        <dbReference type="ARBA" id="ARBA00022741"/>
    </source>
</evidence>
<protein>
    <submittedName>
        <fullName evidence="4">AAA family ATPase</fullName>
    </submittedName>
</protein>
<dbReference type="GO" id="GO:0005524">
    <property type="term" value="F:ATP binding"/>
    <property type="evidence" value="ECO:0007669"/>
    <property type="project" value="UniProtKB-KW"/>
</dbReference>
<dbReference type="GO" id="GO:0009898">
    <property type="term" value="C:cytoplasmic side of plasma membrane"/>
    <property type="evidence" value="ECO:0007669"/>
    <property type="project" value="TreeGrafter"/>
</dbReference>
<accession>A0A6L9MEH8</accession>
<evidence type="ECO:0000313" key="5">
    <source>
        <dbReference type="Proteomes" id="UP000476332"/>
    </source>
</evidence>
<dbReference type="InterPro" id="IPR025669">
    <property type="entry name" value="AAA_dom"/>
</dbReference>
<dbReference type="PANTHER" id="PTHR43384">
    <property type="entry name" value="SEPTUM SITE-DETERMINING PROTEIN MIND HOMOLOG, CHLOROPLASTIC-RELATED"/>
    <property type="match status" value="1"/>
</dbReference>
<dbReference type="SUPFAM" id="SSF52540">
    <property type="entry name" value="P-loop containing nucleoside triphosphate hydrolases"/>
    <property type="match status" value="1"/>
</dbReference>
<sequence length="426" mass="46005">MVVSESIIDLSGGEAETRAIEMSPDALQDVRPIPRVSIQAFCETDGVAKPIEKAGLDRRMAKAHLRVHKGGIRAAAEHFSSAPTPNLVILESRYPPGELVEELEALADVCDPGSKVVVIGHYNDVTLYRDLMRRGISEYLVAPISIADVMEVIGSLFTAPDAEPLGRSIAFIGAKGGVGSSTIAHNVAWAISKRFSSDVVLADLDLPFGTANINFDQDPAQGIAEAIFSADRMDDVLLDRLLSKCAEHLSLLAAPSALDRTYDFAGDAFNALIEAAQRGAPVVALDVPHAWGDWTRSVLTRADQIVITATPDLANLRNTKNLVDTLRKLRPNDPPPHLVLNQLAIPKRPEIEPGEFCDPLGLEPIAQIAFDPQMFGKAANNGQMVVETDPRHAAVAAFDHIAHVLTGRHEGRKPKKSSLFSRLRGK</sequence>
<dbReference type="InterPro" id="IPR011006">
    <property type="entry name" value="CheY-like_superfamily"/>
</dbReference>
<dbReference type="SUPFAM" id="SSF52172">
    <property type="entry name" value="CheY-like"/>
    <property type="match status" value="1"/>
</dbReference>
<dbReference type="RefSeq" id="WP_163042976.1">
    <property type="nucleotide sequence ID" value="NZ_JAAAMJ010000002.1"/>
</dbReference>
<keyword evidence="2" id="KW-0067">ATP-binding</keyword>
<dbReference type="Proteomes" id="UP000476332">
    <property type="component" value="Unassembled WGS sequence"/>
</dbReference>
<dbReference type="AlphaFoldDB" id="A0A6L9MEH8"/>
<dbReference type="PANTHER" id="PTHR43384:SF6">
    <property type="entry name" value="SEPTUM SITE-DETERMINING PROTEIN MIND HOMOLOG, CHLOROPLASTIC"/>
    <property type="match status" value="1"/>
</dbReference>
<dbReference type="GO" id="GO:0005829">
    <property type="term" value="C:cytosol"/>
    <property type="evidence" value="ECO:0007669"/>
    <property type="project" value="TreeGrafter"/>
</dbReference>
<dbReference type="GO" id="GO:0051782">
    <property type="term" value="P:negative regulation of cell division"/>
    <property type="evidence" value="ECO:0007669"/>
    <property type="project" value="TreeGrafter"/>
</dbReference>
<name>A0A6L9MEH8_9HYPH</name>
<dbReference type="InterPro" id="IPR050625">
    <property type="entry name" value="ParA/MinD_ATPase"/>
</dbReference>
<gene>
    <name evidence="4" type="ORF">GTW51_05985</name>
</gene>
<dbReference type="Gene3D" id="3.40.50.2300">
    <property type="match status" value="1"/>
</dbReference>
<proteinExistence type="predicted"/>
<dbReference type="GO" id="GO:0016887">
    <property type="term" value="F:ATP hydrolysis activity"/>
    <property type="evidence" value="ECO:0007669"/>
    <property type="project" value="TreeGrafter"/>
</dbReference>
<evidence type="ECO:0000313" key="4">
    <source>
        <dbReference type="EMBL" id="NDV86249.1"/>
    </source>
</evidence>
<organism evidence="4 5">
    <name type="scientific">Aurantimonas aggregata</name>
    <dbReference type="NCBI Taxonomy" id="2047720"/>
    <lineage>
        <taxon>Bacteria</taxon>
        <taxon>Pseudomonadati</taxon>
        <taxon>Pseudomonadota</taxon>
        <taxon>Alphaproteobacteria</taxon>
        <taxon>Hyphomicrobiales</taxon>
        <taxon>Aurantimonadaceae</taxon>
        <taxon>Aurantimonas</taxon>
    </lineage>
</organism>
<dbReference type="Gene3D" id="3.40.50.300">
    <property type="entry name" value="P-loop containing nucleotide triphosphate hydrolases"/>
    <property type="match status" value="1"/>
</dbReference>
<dbReference type="InterPro" id="IPR027417">
    <property type="entry name" value="P-loop_NTPase"/>
</dbReference>
<dbReference type="Pfam" id="PF13614">
    <property type="entry name" value="AAA_31"/>
    <property type="match status" value="1"/>
</dbReference>